<reference evidence="1 2" key="1">
    <citation type="journal article" date="2012" name="Genome Biol.">
        <title>Sequencing three crocodilian genomes to illuminate the evolution of archosaurs and amniotes.</title>
        <authorList>
            <person name="St John J.A."/>
            <person name="Braun E.L."/>
            <person name="Isberg S.R."/>
            <person name="Miles L.G."/>
            <person name="Chong A.Y."/>
            <person name="Gongora J."/>
            <person name="Dalzell P."/>
            <person name="Moran C."/>
            <person name="Bed'hom B."/>
            <person name="Abzhanov A."/>
            <person name="Burgess S.C."/>
            <person name="Cooksey A.M."/>
            <person name="Castoe T.A."/>
            <person name="Crawford N.G."/>
            <person name="Densmore L.D."/>
            <person name="Drew J.C."/>
            <person name="Edwards S.V."/>
            <person name="Faircloth B.C."/>
            <person name="Fujita M.K."/>
            <person name="Greenwold M.J."/>
            <person name="Hoffmann F.G."/>
            <person name="Howard J.M."/>
            <person name="Iguchi T."/>
            <person name="Janes D.E."/>
            <person name="Khan S.Y."/>
            <person name="Kohno S."/>
            <person name="de Koning A.J."/>
            <person name="Lance S.L."/>
            <person name="McCarthy F.M."/>
            <person name="McCormack J.E."/>
            <person name="Merchant M.E."/>
            <person name="Peterson D.G."/>
            <person name="Pollock D.D."/>
            <person name="Pourmand N."/>
            <person name="Raney B.J."/>
            <person name="Roessler K.A."/>
            <person name="Sanford J.R."/>
            <person name="Sawyer R.H."/>
            <person name="Schmidt C.J."/>
            <person name="Triplett E.W."/>
            <person name="Tuberville T.D."/>
            <person name="Venegas-Anaya M."/>
            <person name="Howard J.T."/>
            <person name="Jarvis E.D."/>
            <person name="Guillette L.J.Jr."/>
            <person name="Glenn T.C."/>
            <person name="Green R.E."/>
            <person name="Ray D.A."/>
        </authorList>
    </citation>
    <scope>NUCLEOTIDE SEQUENCE [LARGE SCALE GENOMIC DNA]</scope>
    <source>
        <strain evidence="1">KSC_2009_1</strain>
    </source>
</reference>
<dbReference type="AlphaFoldDB" id="A0A151N9N4"/>
<proteinExistence type="predicted"/>
<organism evidence="1 2">
    <name type="scientific">Alligator mississippiensis</name>
    <name type="common">American alligator</name>
    <dbReference type="NCBI Taxonomy" id="8496"/>
    <lineage>
        <taxon>Eukaryota</taxon>
        <taxon>Metazoa</taxon>
        <taxon>Chordata</taxon>
        <taxon>Craniata</taxon>
        <taxon>Vertebrata</taxon>
        <taxon>Euteleostomi</taxon>
        <taxon>Archelosauria</taxon>
        <taxon>Archosauria</taxon>
        <taxon>Crocodylia</taxon>
        <taxon>Alligatoridae</taxon>
        <taxon>Alligatorinae</taxon>
        <taxon>Alligator</taxon>
    </lineage>
</organism>
<gene>
    <name evidence="1" type="ORF">Y1Q_0008708</name>
</gene>
<evidence type="ECO:0000313" key="2">
    <source>
        <dbReference type="Proteomes" id="UP000050525"/>
    </source>
</evidence>
<comment type="caution">
    <text evidence="1">The sequence shown here is derived from an EMBL/GenBank/DDBJ whole genome shotgun (WGS) entry which is preliminary data.</text>
</comment>
<dbReference type="Proteomes" id="UP000050525">
    <property type="component" value="Unassembled WGS sequence"/>
</dbReference>
<name>A0A151N9N4_ALLMI</name>
<protein>
    <submittedName>
        <fullName evidence="1">Uncharacterized protein</fullName>
    </submittedName>
</protein>
<accession>A0A151N9N4</accession>
<keyword evidence="2" id="KW-1185">Reference proteome</keyword>
<evidence type="ECO:0000313" key="1">
    <source>
        <dbReference type="EMBL" id="KYO33524.1"/>
    </source>
</evidence>
<sequence>MRPALKGPQRMAVLELTFWRSRNLYSLQEGASKLRKKDHSWGLPGQVPDWLDPVATGSDEITNQIVVTGTLHL</sequence>
<dbReference type="EMBL" id="AKHW03003682">
    <property type="protein sequence ID" value="KYO33524.1"/>
    <property type="molecule type" value="Genomic_DNA"/>
</dbReference>